<dbReference type="AlphaFoldDB" id="A0A9W6CRM6"/>
<dbReference type="NCBIfam" id="NF033788">
    <property type="entry name" value="HTH_metalloreg"/>
    <property type="match status" value="1"/>
</dbReference>
<dbReference type="PANTHER" id="PTHR43132">
    <property type="entry name" value="ARSENICAL RESISTANCE OPERON REPRESSOR ARSR-RELATED"/>
    <property type="match status" value="1"/>
</dbReference>
<gene>
    <name evidence="6" type="ORF">GGQ86_004732</name>
    <name evidence="5" type="ORF">XFLAVUS301_46760</name>
</gene>
<dbReference type="Proteomes" id="UP001245370">
    <property type="component" value="Unassembled WGS sequence"/>
</dbReference>
<dbReference type="PANTHER" id="PTHR43132:SF6">
    <property type="entry name" value="HTH-TYPE TRANSCRIPTIONAL REPRESSOR CZRA"/>
    <property type="match status" value="1"/>
</dbReference>
<dbReference type="InterPro" id="IPR036388">
    <property type="entry name" value="WH-like_DNA-bd_sf"/>
</dbReference>
<dbReference type="InterPro" id="IPR001845">
    <property type="entry name" value="HTH_ArsR_DNA-bd_dom"/>
</dbReference>
<keyword evidence="2 6" id="KW-0238">DNA-binding</keyword>
<dbReference type="Gene3D" id="1.10.10.10">
    <property type="entry name" value="Winged helix-like DNA-binding domain superfamily/Winged helix DNA-binding domain"/>
    <property type="match status" value="1"/>
</dbReference>
<dbReference type="CDD" id="cd00090">
    <property type="entry name" value="HTH_ARSR"/>
    <property type="match status" value="1"/>
</dbReference>
<name>A0A9W6CRM6_XANFL</name>
<dbReference type="InterPro" id="IPR051011">
    <property type="entry name" value="Metal_resp_trans_reg"/>
</dbReference>
<dbReference type="InterPro" id="IPR036390">
    <property type="entry name" value="WH_DNA-bd_sf"/>
</dbReference>
<dbReference type="RefSeq" id="WP_169124321.1">
    <property type="nucleotide sequence ID" value="NZ_BSDO01000010.1"/>
</dbReference>
<dbReference type="GO" id="GO:0003700">
    <property type="term" value="F:DNA-binding transcription factor activity"/>
    <property type="evidence" value="ECO:0007669"/>
    <property type="project" value="InterPro"/>
</dbReference>
<organism evidence="5 7">
    <name type="scientific">Xanthobacter flavus</name>
    <dbReference type="NCBI Taxonomy" id="281"/>
    <lineage>
        <taxon>Bacteria</taxon>
        <taxon>Pseudomonadati</taxon>
        <taxon>Pseudomonadota</taxon>
        <taxon>Alphaproteobacteria</taxon>
        <taxon>Hyphomicrobiales</taxon>
        <taxon>Xanthobacteraceae</taxon>
        <taxon>Xanthobacter</taxon>
    </lineage>
</organism>
<dbReference type="SUPFAM" id="SSF46785">
    <property type="entry name" value="Winged helix' DNA-binding domain"/>
    <property type="match status" value="1"/>
</dbReference>
<dbReference type="InterPro" id="IPR011991">
    <property type="entry name" value="ArsR-like_HTH"/>
</dbReference>
<dbReference type="GeneID" id="95765445"/>
<evidence type="ECO:0000256" key="1">
    <source>
        <dbReference type="ARBA" id="ARBA00023015"/>
    </source>
</evidence>
<dbReference type="Pfam" id="PF01022">
    <property type="entry name" value="HTH_5"/>
    <property type="match status" value="1"/>
</dbReference>
<dbReference type="EMBL" id="BSDO01000010">
    <property type="protein sequence ID" value="GLI25002.1"/>
    <property type="molecule type" value="Genomic_DNA"/>
</dbReference>
<dbReference type="SMART" id="SM00418">
    <property type="entry name" value="HTH_ARSR"/>
    <property type="match status" value="1"/>
</dbReference>
<evidence type="ECO:0000259" key="4">
    <source>
        <dbReference type="PROSITE" id="PS50987"/>
    </source>
</evidence>
<keyword evidence="1" id="KW-0805">Transcription regulation</keyword>
<evidence type="ECO:0000256" key="3">
    <source>
        <dbReference type="ARBA" id="ARBA00023163"/>
    </source>
</evidence>
<comment type="caution">
    <text evidence="5">The sequence shown here is derived from an EMBL/GenBank/DDBJ whole genome shotgun (WGS) entry which is preliminary data.</text>
</comment>
<sequence>MSFDAQRSLTGRQVDEAAGMFSALADPQRLRLLILLAGREASVTELAEAQGEKLSTVSVRLKVLHAARLVGRRREGKSILYHLADDHVLALVASAVEHACENH</sequence>
<dbReference type="EMBL" id="JAVDPY010000011">
    <property type="protein sequence ID" value="MDR6336233.1"/>
    <property type="molecule type" value="Genomic_DNA"/>
</dbReference>
<reference evidence="5" key="1">
    <citation type="submission" date="2022-12" db="EMBL/GenBank/DDBJ databases">
        <title>Reference genome sequencing for broad-spectrum identification of bacterial and archaeal isolates by mass spectrometry.</title>
        <authorList>
            <person name="Sekiguchi Y."/>
            <person name="Tourlousse D.M."/>
        </authorList>
    </citation>
    <scope>NUCLEOTIDE SEQUENCE</scope>
    <source>
        <strain evidence="5">301</strain>
    </source>
</reference>
<dbReference type="PRINTS" id="PR00778">
    <property type="entry name" value="HTHARSR"/>
</dbReference>
<keyword evidence="8" id="KW-1185">Reference proteome</keyword>
<evidence type="ECO:0000256" key="2">
    <source>
        <dbReference type="ARBA" id="ARBA00023125"/>
    </source>
</evidence>
<evidence type="ECO:0000313" key="8">
    <source>
        <dbReference type="Proteomes" id="UP001245370"/>
    </source>
</evidence>
<proteinExistence type="predicted"/>
<evidence type="ECO:0000313" key="5">
    <source>
        <dbReference type="EMBL" id="GLI25002.1"/>
    </source>
</evidence>
<dbReference type="Proteomes" id="UP001144397">
    <property type="component" value="Unassembled WGS sequence"/>
</dbReference>
<accession>A0A9W6CRM6</accession>
<evidence type="ECO:0000313" key="6">
    <source>
        <dbReference type="EMBL" id="MDR6336233.1"/>
    </source>
</evidence>
<evidence type="ECO:0000313" key="7">
    <source>
        <dbReference type="Proteomes" id="UP001144397"/>
    </source>
</evidence>
<reference evidence="6 8" key="2">
    <citation type="submission" date="2023-07" db="EMBL/GenBank/DDBJ databases">
        <title>Genomic Encyclopedia of Type Strains, Phase IV (KMG-IV): sequencing the most valuable type-strain genomes for metagenomic binning, comparative biology and taxonomic classification.</title>
        <authorList>
            <person name="Goeker M."/>
        </authorList>
    </citation>
    <scope>NUCLEOTIDE SEQUENCE [LARGE SCALE GENOMIC DNA]</scope>
    <source>
        <strain evidence="6 8">DSM 338</strain>
    </source>
</reference>
<protein>
    <submittedName>
        <fullName evidence="6">DNA-binding transcriptional ArsR family regulator</fullName>
    </submittedName>
</protein>
<dbReference type="PROSITE" id="PS50987">
    <property type="entry name" value="HTH_ARSR_2"/>
    <property type="match status" value="1"/>
</dbReference>
<feature type="domain" description="HTH arsR-type" evidence="4">
    <location>
        <begin position="9"/>
        <end position="103"/>
    </location>
</feature>
<dbReference type="GO" id="GO:0003677">
    <property type="term" value="F:DNA binding"/>
    <property type="evidence" value="ECO:0007669"/>
    <property type="project" value="UniProtKB-KW"/>
</dbReference>
<keyword evidence="3" id="KW-0804">Transcription</keyword>